<evidence type="ECO:0000313" key="5">
    <source>
        <dbReference type="EMBL" id="OQW99476.1"/>
    </source>
</evidence>
<dbReference type="InterPro" id="IPR000415">
    <property type="entry name" value="Nitroreductase-like"/>
</dbReference>
<reference evidence="5 6" key="1">
    <citation type="submission" date="2017-01" db="EMBL/GenBank/DDBJ databases">
        <title>Novel large sulfur bacteria in the metagenomes of groundwater-fed chemosynthetic microbial mats in the Lake Huron basin.</title>
        <authorList>
            <person name="Sharrar A.M."/>
            <person name="Flood B.E."/>
            <person name="Bailey J.V."/>
            <person name="Jones D.S."/>
            <person name="Biddanda B."/>
            <person name="Ruberg S.A."/>
            <person name="Marcus D.N."/>
            <person name="Dick G.J."/>
        </authorList>
    </citation>
    <scope>NUCLEOTIDE SEQUENCE [LARGE SCALE GENOMIC DNA]</scope>
    <source>
        <strain evidence="5">A8</strain>
    </source>
</reference>
<comment type="similarity">
    <text evidence="1">Belongs to the nitroreductase family.</text>
</comment>
<name>A0A1Y1Q8N7_9GAMM</name>
<dbReference type="Gene3D" id="3.40.109.10">
    <property type="entry name" value="NADH Oxidase"/>
    <property type="match status" value="1"/>
</dbReference>
<dbReference type="InterPro" id="IPR033878">
    <property type="entry name" value="NfsB-like"/>
</dbReference>
<dbReference type="Pfam" id="PF00881">
    <property type="entry name" value="Nitroreductase"/>
    <property type="match status" value="1"/>
</dbReference>
<accession>A0A1Y1Q8N7</accession>
<dbReference type="EMBL" id="MTEJ01000696">
    <property type="protein sequence ID" value="OQW99476.1"/>
    <property type="molecule type" value="Genomic_DNA"/>
</dbReference>
<organism evidence="5 6">
    <name type="scientific">Thiothrix lacustris</name>
    <dbReference type="NCBI Taxonomy" id="525917"/>
    <lineage>
        <taxon>Bacteria</taxon>
        <taxon>Pseudomonadati</taxon>
        <taxon>Pseudomonadota</taxon>
        <taxon>Gammaproteobacteria</taxon>
        <taxon>Thiotrichales</taxon>
        <taxon>Thiotrichaceae</taxon>
        <taxon>Thiothrix</taxon>
    </lineage>
</organism>
<comment type="caution">
    <text evidence="5">The sequence shown here is derived from an EMBL/GenBank/DDBJ whole genome shotgun (WGS) entry which is preliminary data.</text>
</comment>
<keyword evidence="3" id="KW-0560">Oxidoreductase</keyword>
<evidence type="ECO:0000256" key="2">
    <source>
        <dbReference type="ARBA" id="ARBA00022857"/>
    </source>
</evidence>
<keyword evidence="2" id="KW-0521">NADP</keyword>
<proteinExistence type="inferred from homology"/>
<dbReference type="eggNOG" id="COG0778">
    <property type="taxonomic scope" value="Bacteria"/>
</dbReference>
<evidence type="ECO:0000259" key="4">
    <source>
        <dbReference type="Pfam" id="PF00881"/>
    </source>
</evidence>
<protein>
    <submittedName>
        <fullName evidence="5">NAD(P)H-dependent oxidoreductase</fullName>
    </submittedName>
</protein>
<dbReference type="GO" id="GO:0016491">
    <property type="term" value="F:oxidoreductase activity"/>
    <property type="evidence" value="ECO:0007669"/>
    <property type="project" value="UniProtKB-KW"/>
</dbReference>
<sequence length="207" mass="23172">MQPFMQAMNFRHACKKFDATRQIPADEFQQVLEFGRLSPSSFGMEHWHFVVVQTPELREKLREACWGQPQITESSHVVVILAKTAAVEPYSAYVQRLFGRRGLPAEAEQAYLARYAAHNDSEIKPYLNTFAWSSKQCYIALANMMTGAASMGIDSCPIEGFSKPGVEELLAVDASQYGAAVVVTFGYRAGEQPAKLRQPLADLVEYR</sequence>
<dbReference type="Proteomes" id="UP000192491">
    <property type="component" value="Unassembled WGS sequence"/>
</dbReference>
<dbReference type="STRING" id="1123401.GCA_000621325_03204"/>
<dbReference type="PANTHER" id="PTHR43673">
    <property type="entry name" value="NAD(P)H NITROREDUCTASE YDGI-RELATED"/>
    <property type="match status" value="1"/>
</dbReference>
<dbReference type="PANTHER" id="PTHR43673:SF12">
    <property type="entry name" value="PROTEIN DRGA"/>
    <property type="match status" value="1"/>
</dbReference>
<gene>
    <name evidence="5" type="ORF">BWK73_50420</name>
</gene>
<feature type="domain" description="Nitroreductase" evidence="4">
    <location>
        <begin position="10"/>
        <end position="187"/>
    </location>
</feature>
<evidence type="ECO:0000256" key="1">
    <source>
        <dbReference type="ARBA" id="ARBA00007118"/>
    </source>
</evidence>
<evidence type="ECO:0000313" key="6">
    <source>
        <dbReference type="Proteomes" id="UP000192491"/>
    </source>
</evidence>
<dbReference type="CDD" id="cd02149">
    <property type="entry name" value="NfsB-like"/>
    <property type="match status" value="1"/>
</dbReference>
<evidence type="ECO:0000256" key="3">
    <source>
        <dbReference type="ARBA" id="ARBA00023002"/>
    </source>
</evidence>
<dbReference type="AlphaFoldDB" id="A0A1Y1Q8N7"/>
<dbReference type="InterPro" id="IPR029479">
    <property type="entry name" value="Nitroreductase"/>
</dbReference>
<dbReference type="SUPFAM" id="SSF55469">
    <property type="entry name" value="FMN-dependent nitroreductase-like"/>
    <property type="match status" value="1"/>
</dbReference>